<dbReference type="SUPFAM" id="SSF141371">
    <property type="entry name" value="PilZ domain-like"/>
    <property type="match status" value="1"/>
</dbReference>
<dbReference type="Proteomes" id="UP000320421">
    <property type="component" value="Chromosome"/>
</dbReference>
<name>A0A517PXD8_9PLAN</name>
<sequence length="134" mass="15043">MIDRRSSNNRRSGDERRNYERLEAGIEVRLLRSGSGSGHEPLEGTVSDVSVDGLRMLLDVALTIEETLLVQVHSAGEHLFNSTARVVWQNQDDSGKYVTGCELCVFLTNKQFKTLKEFIGNQITPVSLAHDRRV</sequence>
<gene>
    <name evidence="2" type="ORF">HG66A1_58100</name>
</gene>
<evidence type="ECO:0000313" key="2">
    <source>
        <dbReference type="EMBL" id="QDT23984.1"/>
    </source>
</evidence>
<dbReference type="AlphaFoldDB" id="A0A517PXD8"/>
<evidence type="ECO:0000313" key="3">
    <source>
        <dbReference type="Proteomes" id="UP000320421"/>
    </source>
</evidence>
<proteinExistence type="predicted"/>
<keyword evidence="3" id="KW-1185">Reference proteome</keyword>
<evidence type="ECO:0000259" key="1">
    <source>
        <dbReference type="Pfam" id="PF07238"/>
    </source>
</evidence>
<feature type="domain" description="PilZ" evidence="1">
    <location>
        <begin position="15"/>
        <end position="119"/>
    </location>
</feature>
<dbReference type="RefSeq" id="WP_145192212.1">
    <property type="nucleotide sequence ID" value="NZ_CP036266.1"/>
</dbReference>
<dbReference type="EMBL" id="CP036266">
    <property type="protein sequence ID" value="QDT23984.1"/>
    <property type="molecule type" value="Genomic_DNA"/>
</dbReference>
<dbReference type="OrthoDB" id="272822at2"/>
<dbReference type="GO" id="GO:0035438">
    <property type="term" value="F:cyclic-di-GMP binding"/>
    <property type="evidence" value="ECO:0007669"/>
    <property type="project" value="InterPro"/>
</dbReference>
<dbReference type="Gene3D" id="2.40.10.220">
    <property type="entry name" value="predicted glycosyltransferase like domains"/>
    <property type="match status" value="1"/>
</dbReference>
<organism evidence="2 3">
    <name type="scientific">Gimesia chilikensis</name>
    <dbReference type="NCBI Taxonomy" id="2605989"/>
    <lineage>
        <taxon>Bacteria</taxon>
        <taxon>Pseudomonadati</taxon>
        <taxon>Planctomycetota</taxon>
        <taxon>Planctomycetia</taxon>
        <taxon>Planctomycetales</taxon>
        <taxon>Planctomycetaceae</taxon>
        <taxon>Gimesia</taxon>
    </lineage>
</organism>
<protein>
    <submittedName>
        <fullName evidence="2">PilZ domain protein</fullName>
    </submittedName>
</protein>
<accession>A0A517PXD8</accession>
<reference evidence="2 3" key="1">
    <citation type="submission" date="2019-02" db="EMBL/GenBank/DDBJ databases">
        <title>Deep-cultivation of Planctomycetes and their phenomic and genomic characterization uncovers novel biology.</title>
        <authorList>
            <person name="Wiegand S."/>
            <person name="Jogler M."/>
            <person name="Boedeker C."/>
            <person name="Pinto D."/>
            <person name="Vollmers J."/>
            <person name="Rivas-Marin E."/>
            <person name="Kohn T."/>
            <person name="Peeters S.H."/>
            <person name="Heuer A."/>
            <person name="Rast P."/>
            <person name="Oberbeckmann S."/>
            <person name="Bunk B."/>
            <person name="Jeske O."/>
            <person name="Meyerdierks A."/>
            <person name="Storesund J.E."/>
            <person name="Kallscheuer N."/>
            <person name="Luecker S."/>
            <person name="Lage O.M."/>
            <person name="Pohl T."/>
            <person name="Merkel B.J."/>
            <person name="Hornburger P."/>
            <person name="Mueller R.-W."/>
            <person name="Bruemmer F."/>
            <person name="Labrenz M."/>
            <person name="Spormann A.M."/>
            <person name="Op den Camp H."/>
            <person name="Overmann J."/>
            <person name="Amann R."/>
            <person name="Jetten M.S.M."/>
            <person name="Mascher T."/>
            <person name="Medema M.H."/>
            <person name="Devos D.P."/>
            <person name="Kaster A.-K."/>
            <person name="Ovreas L."/>
            <person name="Rohde M."/>
            <person name="Galperin M.Y."/>
            <person name="Jogler C."/>
        </authorList>
    </citation>
    <scope>NUCLEOTIDE SEQUENCE [LARGE SCALE GENOMIC DNA]</scope>
    <source>
        <strain evidence="2 3">HG66A1</strain>
    </source>
</reference>
<dbReference type="Pfam" id="PF07238">
    <property type="entry name" value="PilZ"/>
    <property type="match status" value="1"/>
</dbReference>
<dbReference type="InterPro" id="IPR009875">
    <property type="entry name" value="PilZ_domain"/>
</dbReference>